<dbReference type="AlphaFoldDB" id="A0A2M9A9M5"/>
<dbReference type="GO" id="GO:0016114">
    <property type="term" value="P:terpenoid biosynthetic process"/>
    <property type="evidence" value="ECO:0007669"/>
    <property type="project" value="InterPro"/>
</dbReference>
<proteinExistence type="inferred from homology"/>
<comment type="cofactor">
    <cofactor evidence="1">
        <name>Mg(2+)</name>
        <dbReference type="ChEBI" id="CHEBI:18420"/>
    </cofactor>
</comment>
<evidence type="ECO:0000256" key="6">
    <source>
        <dbReference type="ARBA" id="ARBA00022679"/>
    </source>
</evidence>
<dbReference type="RefSeq" id="WP_100426280.1">
    <property type="nucleotide sequence ID" value="NZ_PGEX01000001.1"/>
</dbReference>
<evidence type="ECO:0000256" key="10">
    <source>
        <dbReference type="ARBA" id="ARBA00023052"/>
    </source>
</evidence>
<dbReference type="SUPFAM" id="SSF52518">
    <property type="entry name" value="Thiamin diphosphate-binding fold (THDP-binding)"/>
    <property type="match status" value="2"/>
</dbReference>
<keyword evidence="14" id="KW-1185">Reference proteome</keyword>
<gene>
    <name evidence="13" type="ORF">BGX16_2448</name>
</gene>
<dbReference type="SUPFAM" id="SSF52922">
    <property type="entry name" value="TK C-terminal domain-like"/>
    <property type="match status" value="1"/>
</dbReference>
<evidence type="ECO:0000256" key="4">
    <source>
        <dbReference type="ARBA" id="ARBA00011738"/>
    </source>
</evidence>
<evidence type="ECO:0000259" key="12">
    <source>
        <dbReference type="SMART" id="SM00861"/>
    </source>
</evidence>
<keyword evidence="7" id="KW-0479">Metal-binding</keyword>
<dbReference type="EC" id="2.2.1.7" evidence="5"/>
<dbReference type="InterPro" id="IPR033248">
    <property type="entry name" value="Transketolase_C"/>
</dbReference>
<keyword evidence="11" id="KW-0414">Isoprene biosynthesis</keyword>
<dbReference type="NCBIfam" id="NF003933">
    <property type="entry name" value="PRK05444.2-2"/>
    <property type="match status" value="1"/>
</dbReference>
<dbReference type="EMBL" id="PGEX01000001">
    <property type="protein sequence ID" value="PJJ42422.1"/>
    <property type="molecule type" value="Genomic_DNA"/>
</dbReference>
<evidence type="ECO:0000256" key="9">
    <source>
        <dbReference type="ARBA" id="ARBA00022977"/>
    </source>
</evidence>
<evidence type="ECO:0000256" key="7">
    <source>
        <dbReference type="ARBA" id="ARBA00022723"/>
    </source>
</evidence>
<dbReference type="InterPro" id="IPR005475">
    <property type="entry name" value="Transketolase-like_Pyr-bd"/>
</dbReference>
<evidence type="ECO:0000256" key="11">
    <source>
        <dbReference type="ARBA" id="ARBA00023229"/>
    </source>
</evidence>
<dbReference type="GO" id="GO:0008661">
    <property type="term" value="F:1-deoxy-D-xylulose-5-phosphate synthase activity"/>
    <property type="evidence" value="ECO:0007669"/>
    <property type="project" value="UniProtKB-EC"/>
</dbReference>
<dbReference type="Gene3D" id="3.40.50.920">
    <property type="match status" value="1"/>
</dbReference>
<comment type="subunit">
    <text evidence="4">Homodimer.</text>
</comment>
<protein>
    <recommendedName>
        <fullName evidence="5">1-deoxy-D-xylulose-5-phosphate synthase</fullName>
        <ecNumber evidence="5">2.2.1.7</ecNumber>
    </recommendedName>
</protein>
<dbReference type="Pfam" id="PF02780">
    <property type="entry name" value="Transketolase_C"/>
    <property type="match status" value="1"/>
</dbReference>
<dbReference type="Pfam" id="PF02779">
    <property type="entry name" value="Transket_pyr"/>
    <property type="match status" value="1"/>
</dbReference>
<evidence type="ECO:0000256" key="3">
    <source>
        <dbReference type="ARBA" id="ARBA00011081"/>
    </source>
</evidence>
<keyword evidence="8" id="KW-0460">Magnesium</keyword>
<dbReference type="CDD" id="cd02007">
    <property type="entry name" value="TPP_DXS"/>
    <property type="match status" value="1"/>
</dbReference>
<dbReference type="GO" id="GO:0005829">
    <property type="term" value="C:cytosol"/>
    <property type="evidence" value="ECO:0007669"/>
    <property type="project" value="TreeGrafter"/>
</dbReference>
<organism evidence="13 14">
    <name type="scientific">Hallerella succinigenes</name>
    <dbReference type="NCBI Taxonomy" id="1896222"/>
    <lineage>
        <taxon>Bacteria</taxon>
        <taxon>Pseudomonadati</taxon>
        <taxon>Fibrobacterota</taxon>
        <taxon>Fibrobacteria</taxon>
        <taxon>Fibrobacterales</taxon>
        <taxon>Fibrobacteraceae</taxon>
        <taxon>Hallerella</taxon>
    </lineage>
</organism>
<dbReference type="Gene3D" id="3.40.50.970">
    <property type="match status" value="2"/>
</dbReference>
<name>A0A2M9A9M5_9BACT</name>
<comment type="similarity">
    <text evidence="3">Belongs to the transketolase family. DXPS subfamily.</text>
</comment>
<comment type="pathway">
    <text evidence="2">Metabolic intermediate biosynthesis; 1-deoxy-D-xylulose 5-phosphate biosynthesis; 1-deoxy-D-xylulose 5-phosphate from D-glyceraldehyde 3-phosphate and pyruvate: step 1/1.</text>
</comment>
<keyword evidence="6" id="KW-0808">Transferase</keyword>
<dbReference type="GO" id="GO:0046872">
    <property type="term" value="F:metal ion binding"/>
    <property type="evidence" value="ECO:0007669"/>
    <property type="project" value="UniProtKB-KW"/>
</dbReference>
<evidence type="ECO:0000256" key="8">
    <source>
        <dbReference type="ARBA" id="ARBA00022842"/>
    </source>
</evidence>
<keyword evidence="10" id="KW-0786">Thiamine pyrophosphate</keyword>
<dbReference type="PANTHER" id="PTHR43322">
    <property type="entry name" value="1-D-DEOXYXYLULOSE 5-PHOSPHATE SYNTHASE-RELATED"/>
    <property type="match status" value="1"/>
</dbReference>
<evidence type="ECO:0000256" key="2">
    <source>
        <dbReference type="ARBA" id="ARBA00004980"/>
    </source>
</evidence>
<evidence type="ECO:0000256" key="1">
    <source>
        <dbReference type="ARBA" id="ARBA00001946"/>
    </source>
</evidence>
<dbReference type="CDD" id="cd07033">
    <property type="entry name" value="TPP_PYR_DXS_TK_like"/>
    <property type="match status" value="1"/>
</dbReference>
<dbReference type="UniPathway" id="UPA00064">
    <property type="reaction ID" value="UER00091"/>
</dbReference>
<comment type="caution">
    <text evidence="13">The sequence shown here is derived from an EMBL/GenBank/DDBJ whole genome shotgun (WGS) entry which is preliminary data.</text>
</comment>
<evidence type="ECO:0000256" key="5">
    <source>
        <dbReference type="ARBA" id="ARBA00013150"/>
    </source>
</evidence>
<dbReference type="NCBIfam" id="NF008968">
    <property type="entry name" value="PRK12315.1"/>
    <property type="match status" value="1"/>
</dbReference>
<accession>A0A2M9A9M5</accession>
<feature type="domain" description="Transketolase-like pyrimidine-binding" evidence="12">
    <location>
        <begin position="282"/>
        <end position="448"/>
    </location>
</feature>
<dbReference type="OrthoDB" id="9803371at2"/>
<dbReference type="InterPro" id="IPR005477">
    <property type="entry name" value="Dxylulose-5-P_synthase"/>
</dbReference>
<evidence type="ECO:0000313" key="14">
    <source>
        <dbReference type="Proteomes" id="UP000231134"/>
    </source>
</evidence>
<dbReference type="GO" id="GO:0009228">
    <property type="term" value="P:thiamine biosynthetic process"/>
    <property type="evidence" value="ECO:0007669"/>
    <property type="project" value="UniProtKB-KW"/>
</dbReference>
<keyword evidence="9" id="KW-0784">Thiamine biosynthesis</keyword>
<dbReference type="Proteomes" id="UP000231134">
    <property type="component" value="Unassembled WGS sequence"/>
</dbReference>
<dbReference type="Pfam" id="PF13292">
    <property type="entry name" value="DXP_synthase_N"/>
    <property type="match status" value="2"/>
</dbReference>
<dbReference type="GO" id="GO:0019288">
    <property type="term" value="P:isopentenyl diphosphate biosynthetic process, methylerythritol 4-phosphate pathway"/>
    <property type="evidence" value="ECO:0007669"/>
    <property type="project" value="TreeGrafter"/>
</dbReference>
<sequence>MYQVLNQIHSPADVKKLNLQALTTLASDIREALFNRLTKIGGHCGPNLGSVEAEIALHYVFNSPVDKFVFDVSHQSYTHKMLTGRKAGYIDDTRFGEDSGYTNPDESEHDFFNIGHTSTSISLATGLARARDLLHGKENIIAFIGDGSLSGGEALEGLDYAGSELGSNLIVIVNDNEMAIAENHGGIYKNLKELRDTNGKAEHNLFKAFGLDYVYEPNGNDIASLVRVFESVKDSSHPVVVHIHTQKGKGYTPAETDQETWHWHPPFDRATGKATVNWGGGESYEDLTSNYLVQKAKSDPKVLVISPAMPMALGLGPEKRQMIGPVQYTDCGIAEEQAIAMASGAAKRGAKPVVITNATFLQRTYDQMAQDTALNNSAIAVILNFSAFNTMTDVTHLGIYINSIYGNIPNVRVLAPTNKAEYMAMMEYAIDQNDHPTIVLVPGNGVVNDNRPADKDYAQVKFRVEEQGSKVAIMALGDFYQRGEALSRQVEKELGFKPTLVNPRFASDIDCETLERLKENHQLVVTLEDGIVQGGFGEKIAAFYGDSSMKVLVYGLEKKFYDRYNPEELLANLGMTTDAMTQKIATTLRVSQ</sequence>
<reference evidence="13 14" key="1">
    <citation type="submission" date="2017-11" db="EMBL/GenBank/DDBJ databases">
        <title>Animal gut microbial communities from fecal samples from Wisconsin, USA.</title>
        <authorList>
            <person name="Neumann A."/>
        </authorList>
    </citation>
    <scope>NUCLEOTIDE SEQUENCE [LARGE SCALE GENOMIC DNA]</scope>
    <source>
        <strain evidence="13 14">UWS3</strain>
    </source>
</reference>
<dbReference type="PANTHER" id="PTHR43322:SF1">
    <property type="entry name" value="1-DEOXY-D-XYLULOSE-5-PHOSPHATE SYNTHASE"/>
    <property type="match status" value="1"/>
</dbReference>
<evidence type="ECO:0000313" key="13">
    <source>
        <dbReference type="EMBL" id="PJJ42422.1"/>
    </source>
</evidence>
<dbReference type="InterPro" id="IPR009014">
    <property type="entry name" value="Transketo_C/PFOR_II"/>
</dbReference>
<dbReference type="InterPro" id="IPR029061">
    <property type="entry name" value="THDP-binding"/>
</dbReference>
<dbReference type="SMART" id="SM00861">
    <property type="entry name" value="Transket_pyr"/>
    <property type="match status" value="1"/>
</dbReference>